<dbReference type="PROSITE" id="PS51007">
    <property type="entry name" value="CYTC"/>
    <property type="match status" value="1"/>
</dbReference>
<name>A0ABD4T6I0_9CYAN</name>
<evidence type="ECO:0000256" key="7">
    <source>
        <dbReference type="ARBA" id="ARBA00022982"/>
    </source>
</evidence>
<keyword evidence="9" id="KW-0793">Thylakoid</keyword>
<dbReference type="InterPro" id="IPR036909">
    <property type="entry name" value="Cyt_c-like_dom_sf"/>
</dbReference>
<dbReference type="Gene3D" id="1.10.760.10">
    <property type="entry name" value="Cytochrome c-like domain"/>
    <property type="match status" value="1"/>
</dbReference>
<evidence type="ECO:0000256" key="6">
    <source>
        <dbReference type="ARBA" id="ARBA00022723"/>
    </source>
</evidence>
<evidence type="ECO:0000256" key="4">
    <source>
        <dbReference type="ARBA" id="ARBA00022531"/>
    </source>
</evidence>
<keyword evidence="3" id="KW-0813">Transport</keyword>
<dbReference type="InterPro" id="IPR023655">
    <property type="entry name" value="Cyt_C6"/>
</dbReference>
<keyword evidence="5 10" id="KW-0349">Heme</keyword>
<evidence type="ECO:0000313" key="14">
    <source>
        <dbReference type="Proteomes" id="UP000031561"/>
    </source>
</evidence>
<evidence type="ECO:0000256" key="10">
    <source>
        <dbReference type="PROSITE-ProRule" id="PRU00433"/>
    </source>
</evidence>
<evidence type="ECO:0000259" key="12">
    <source>
        <dbReference type="PROSITE" id="PS51007"/>
    </source>
</evidence>
<keyword evidence="7" id="KW-0249">Electron transport</keyword>
<dbReference type="InterPro" id="IPR008168">
    <property type="entry name" value="Cyt_C_IC"/>
</dbReference>
<sequence length="111" mass="12011">MKRIWIWIGLLAYWASVTLLGGNPAMAAPEPTQLFEVHCAGCHPHGGNIVRRGKTLKLKALQKNGVDSPDAVAALIAQGKNSMSAFADRLSAPEITALADHVWIQAQQGWR</sequence>
<comment type="caution">
    <text evidence="13">The sequence shown here is derived from an EMBL/GenBank/DDBJ whole genome shotgun (WGS) entry which is preliminary data.</text>
</comment>
<evidence type="ECO:0000256" key="11">
    <source>
        <dbReference type="SAM" id="SignalP"/>
    </source>
</evidence>
<dbReference type="GO" id="GO:0015979">
    <property type="term" value="P:photosynthesis"/>
    <property type="evidence" value="ECO:0007669"/>
    <property type="project" value="UniProtKB-KW"/>
</dbReference>
<dbReference type="PRINTS" id="PR00605">
    <property type="entry name" value="CYTCHROMECIC"/>
</dbReference>
<evidence type="ECO:0000256" key="2">
    <source>
        <dbReference type="ARBA" id="ARBA00009650"/>
    </source>
</evidence>
<keyword evidence="6 10" id="KW-0479">Metal-binding</keyword>
<evidence type="ECO:0000256" key="5">
    <source>
        <dbReference type="ARBA" id="ARBA00022617"/>
    </source>
</evidence>
<evidence type="ECO:0000256" key="1">
    <source>
        <dbReference type="ARBA" id="ARBA00004518"/>
    </source>
</evidence>
<comment type="subcellular location">
    <subcellularLocation>
        <location evidence="1">Cellular thylakoid lumen</location>
    </subcellularLocation>
</comment>
<feature type="domain" description="Cytochrome c" evidence="12">
    <location>
        <begin position="26"/>
        <end position="106"/>
    </location>
</feature>
<dbReference type="Pfam" id="PF13442">
    <property type="entry name" value="Cytochrome_CBB3"/>
    <property type="match status" value="1"/>
</dbReference>
<evidence type="ECO:0000256" key="3">
    <source>
        <dbReference type="ARBA" id="ARBA00022448"/>
    </source>
</evidence>
<keyword evidence="4" id="KW-0602">Photosynthesis</keyword>
<accession>A0ABD4T6I0</accession>
<keyword evidence="11" id="KW-0732">Signal</keyword>
<dbReference type="InterPro" id="IPR009056">
    <property type="entry name" value="Cyt_c-like_dom"/>
</dbReference>
<feature type="chain" id="PRO_5044786038" evidence="11">
    <location>
        <begin position="28"/>
        <end position="111"/>
    </location>
</feature>
<reference evidence="13 14" key="1">
    <citation type="journal article" date="2015" name="Genome Announc.">
        <title>Draft Genome Sequence of Filamentous Marine Cyanobacterium Lyngbya confervoides Strain BDU141951.</title>
        <authorList>
            <person name="Chandrababunaidu M.M."/>
            <person name="Sen D."/>
            <person name="Tripathy S."/>
        </authorList>
    </citation>
    <scope>NUCLEOTIDE SEQUENCE [LARGE SCALE GENOMIC DNA]</scope>
    <source>
        <strain evidence="13 14">BDU141951</strain>
    </source>
</reference>
<dbReference type="RefSeq" id="WP_166276105.1">
    <property type="nucleotide sequence ID" value="NZ_JTHE03000091.1"/>
</dbReference>
<keyword evidence="8 10" id="KW-0408">Iron</keyword>
<dbReference type="SUPFAM" id="SSF46626">
    <property type="entry name" value="Cytochrome c"/>
    <property type="match status" value="1"/>
</dbReference>
<proteinExistence type="inferred from homology"/>
<feature type="signal peptide" evidence="11">
    <location>
        <begin position="1"/>
        <end position="27"/>
    </location>
</feature>
<dbReference type="PANTHER" id="PTHR34688">
    <property type="entry name" value="CYTOCHROME C6, CHLOROPLASTIC"/>
    <property type="match status" value="1"/>
</dbReference>
<evidence type="ECO:0000313" key="13">
    <source>
        <dbReference type="EMBL" id="MCM1984318.1"/>
    </source>
</evidence>
<dbReference type="EMBL" id="JTHE03000091">
    <property type="protein sequence ID" value="MCM1984318.1"/>
    <property type="molecule type" value="Genomic_DNA"/>
</dbReference>
<evidence type="ECO:0000256" key="9">
    <source>
        <dbReference type="ARBA" id="ARBA00023078"/>
    </source>
</evidence>
<dbReference type="AlphaFoldDB" id="A0ABD4T6I0"/>
<evidence type="ECO:0000256" key="8">
    <source>
        <dbReference type="ARBA" id="ARBA00023004"/>
    </source>
</evidence>
<gene>
    <name evidence="13" type="ORF">QQ91_0015960</name>
</gene>
<dbReference type="GO" id="GO:0046872">
    <property type="term" value="F:metal ion binding"/>
    <property type="evidence" value="ECO:0007669"/>
    <property type="project" value="UniProtKB-KW"/>
</dbReference>
<protein>
    <submittedName>
        <fullName evidence="13">C-type cytochrome</fullName>
    </submittedName>
</protein>
<comment type="similarity">
    <text evidence="2">Belongs to the cytochrome c family. PetJ subfamily.</text>
</comment>
<dbReference type="PANTHER" id="PTHR34688:SF2">
    <property type="entry name" value="CYTOCHROME C6, CHLOROPLASTIC"/>
    <property type="match status" value="1"/>
</dbReference>
<keyword evidence="14" id="KW-1185">Reference proteome</keyword>
<dbReference type="Proteomes" id="UP000031561">
    <property type="component" value="Unassembled WGS sequence"/>
</dbReference>
<organism evidence="13 14">
    <name type="scientific">Lyngbya confervoides BDU141951</name>
    <dbReference type="NCBI Taxonomy" id="1574623"/>
    <lineage>
        <taxon>Bacteria</taxon>
        <taxon>Bacillati</taxon>
        <taxon>Cyanobacteriota</taxon>
        <taxon>Cyanophyceae</taxon>
        <taxon>Oscillatoriophycideae</taxon>
        <taxon>Oscillatoriales</taxon>
        <taxon>Microcoleaceae</taxon>
        <taxon>Lyngbya</taxon>
    </lineage>
</organism>
<dbReference type="GO" id="GO:0031979">
    <property type="term" value="C:plasma membrane-derived thylakoid lumen"/>
    <property type="evidence" value="ECO:0007669"/>
    <property type="project" value="UniProtKB-SubCell"/>
</dbReference>